<dbReference type="EMBL" id="CP117826">
    <property type="protein sequence ID" value="XCC61389.1"/>
    <property type="molecule type" value="Genomic_DNA"/>
</dbReference>
<comment type="similarity">
    <text evidence="1">Belongs to the glycosyl hydrolase 3 family.</text>
</comment>
<dbReference type="Gene3D" id="3.20.20.300">
    <property type="entry name" value="Glycoside hydrolase, family 3, N-terminal domain"/>
    <property type="match status" value="1"/>
</dbReference>
<dbReference type="SMART" id="SM01217">
    <property type="entry name" value="Fn3_like"/>
    <property type="match status" value="1"/>
</dbReference>
<dbReference type="SUPFAM" id="SSF52279">
    <property type="entry name" value="Beta-D-glucan exohydrolase, C-terminal domain"/>
    <property type="match status" value="1"/>
</dbReference>
<dbReference type="FunFam" id="2.60.40.10:FF:000495">
    <property type="entry name" value="Periplasmic beta-glucosidase"/>
    <property type="match status" value="1"/>
</dbReference>
<dbReference type="Pfam" id="PF01915">
    <property type="entry name" value="Glyco_hydro_3_C"/>
    <property type="match status" value="1"/>
</dbReference>
<dbReference type="InterPro" id="IPR001764">
    <property type="entry name" value="Glyco_hydro_3_N"/>
</dbReference>
<keyword evidence="2 5" id="KW-0378">Hydrolase</keyword>
<keyword evidence="3" id="KW-0175">Coiled coil</keyword>
<name>A0AAU8A6S9_9FIRM</name>
<dbReference type="SUPFAM" id="SSF51445">
    <property type="entry name" value="(Trans)glycosidases"/>
    <property type="match status" value="1"/>
</dbReference>
<dbReference type="PANTHER" id="PTHR42715:SF3">
    <property type="entry name" value="BETA-GLUCOSIDASE B-RELATED"/>
    <property type="match status" value="1"/>
</dbReference>
<dbReference type="Gene3D" id="2.60.40.10">
    <property type="entry name" value="Immunoglobulins"/>
    <property type="match status" value="1"/>
</dbReference>
<dbReference type="AlphaFoldDB" id="A0AAU8A6S9"/>
<evidence type="ECO:0000256" key="3">
    <source>
        <dbReference type="SAM" id="Coils"/>
    </source>
</evidence>
<dbReference type="InterPro" id="IPR036881">
    <property type="entry name" value="Glyco_hydro_3_C_sf"/>
</dbReference>
<evidence type="ECO:0000256" key="1">
    <source>
        <dbReference type="ARBA" id="ARBA00005336"/>
    </source>
</evidence>
<sequence>MAYMKKIYLSSYEEVLELGKEQMEELKTRVKQEKKEAPRHIGSEWGRFEGLHDLSEEQIDELAKTVLAEMTLEQKVNQMSGDESLDSIALSITREYNKTPYYGGEDAQLDLPAVKFSDGSTGVVMYHSTAFPVPVGRAASFDKELEYKIGDAIGTEIRAQGGNYYGGVCINLVRHPAWGRAQESFGEDPYLLGVMGEALTKGVQNHVMACIKHFAANSIENTRFEVDVDMDERSLREVYLPHFERCVKAGAASVMSAYNYFRGESCGHSAYLQRKILKDEWDFRGFILSDFVFCIRDTEDSVNSGMDIEMPSTIHWGTKLVEAVKKGNVREDVIDDAVLRLLRQKIRFAQINADKKPEPEKVVCKEHIALARRAAQESFVLLKNEGVLPLDDKKGQKILIAGKLAAEVNIGDGKGSSAVRPPYAVTPLEGIYRRVKNAAVLYDDGDDLKMTAQKARDADSVIVIAGLTCADEGEYMATFSGGADGIIGGDRSDLRLHGSDIRLIEACARNNRSVTVCVMGGSSIIMDPWCETVQGIAMIWYPGMEGGNALADILFGDVSPSGKLPVSIPKTESQLPFFRINAVKAKYDYYHGYFLADKNGYDMRYPFGYGLSYTDFELRNLRVSAKTASKEDVVKVLVDVSNTGSRAGTEIVQLYTGYCGPSVERHLKDLRGFERVTLEPGQTKTVSIPLAVSDLSYYDDAKGEWRVDPIGYRIIVGNSSMDPDALEAVLEVR</sequence>
<dbReference type="RefSeq" id="WP_353422884.1">
    <property type="nucleotide sequence ID" value="NZ_CP117826.1"/>
</dbReference>
<dbReference type="PRINTS" id="PR00133">
    <property type="entry name" value="GLHYDRLASE3"/>
</dbReference>
<dbReference type="InterPro" id="IPR050288">
    <property type="entry name" value="Cellulose_deg_GH3"/>
</dbReference>
<gene>
    <name evidence="5" type="ORF">PUP29_07565</name>
</gene>
<dbReference type="InterPro" id="IPR013783">
    <property type="entry name" value="Ig-like_fold"/>
</dbReference>
<feature type="coiled-coil region" evidence="3">
    <location>
        <begin position="9"/>
        <end position="36"/>
    </location>
</feature>
<dbReference type="Pfam" id="PF00933">
    <property type="entry name" value="Glyco_hydro_3"/>
    <property type="match status" value="1"/>
</dbReference>
<accession>A0AAU8A6S9</accession>
<dbReference type="PANTHER" id="PTHR42715">
    <property type="entry name" value="BETA-GLUCOSIDASE"/>
    <property type="match status" value="1"/>
</dbReference>
<reference evidence="5" key="1">
    <citation type="submission" date="2023-02" db="EMBL/GenBank/DDBJ databases">
        <title>Gut commensal Christensenella minuta modulates host metabolism via a new class of secondary bile acids.</title>
        <authorList>
            <person name="Liu C."/>
        </authorList>
    </citation>
    <scope>NUCLEOTIDE SEQUENCE</scope>
    <source>
        <strain evidence="5">CA70</strain>
    </source>
</reference>
<dbReference type="GO" id="GO:0008422">
    <property type="term" value="F:beta-glucosidase activity"/>
    <property type="evidence" value="ECO:0007669"/>
    <property type="project" value="TreeGrafter"/>
</dbReference>
<dbReference type="Pfam" id="PF14310">
    <property type="entry name" value="Fn3-like"/>
    <property type="match status" value="1"/>
</dbReference>
<evidence type="ECO:0000259" key="4">
    <source>
        <dbReference type="SMART" id="SM01217"/>
    </source>
</evidence>
<dbReference type="InterPro" id="IPR026891">
    <property type="entry name" value="Fn3-like"/>
</dbReference>
<dbReference type="GO" id="GO:0009251">
    <property type="term" value="P:glucan catabolic process"/>
    <property type="evidence" value="ECO:0007669"/>
    <property type="project" value="TreeGrafter"/>
</dbReference>
<evidence type="ECO:0000256" key="2">
    <source>
        <dbReference type="ARBA" id="ARBA00022801"/>
    </source>
</evidence>
<dbReference type="InterPro" id="IPR036962">
    <property type="entry name" value="Glyco_hydro_3_N_sf"/>
</dbReference>
<evidence type="ECO:0000313" key="5">
    <source>
        <dbReference type="EMBL" id="XCC61389.1"/>
    </source>
</evidence>
<feature type="domain" description="Fibronectin type III-like" evidence="4">
    <location>
        <begin position="650"/>
        <end position="720"/>
    </location>
</feature>
<organism evidence="5">
    <name type="scientific">Christensenella massiliensis</name>
    <dbReference type="NCBI Taxonomy" id="1805714"/>
    <lineage>
        <taxon>Bacteria</taxon>
        <taxon>Bacillati</taxon>
        <taxon>Bacillota</taxon>
        <taxon>Clostridia</taxon>
        <taxon>Christensenellales</taxon>
        <taxon>Christensenellaceae</taxon>
        <taxon>Christensenella</taxon>
    </lineage>
</organism>
<dbReference type="Gene3D" id="3.40.50.1700">
    <property type="entry name" value="Glycoside hydrolase family 3 C-terminal domain"/>
    <property type="match status" value="1"/>
</dbReference>
<dbReference type="InterPro" id="IPR017853">
    <property type="entry name" value="GH"/>
</dbReference>
<dbReference type="InterPro" id="IPR002772">
    <property type="entry name" value="Glyco_hydro_3_C"/>
</dbReference>
<protein>
    <submittedName>
        <fullName evidence="5">Glycoside hydrolase family 3 C-terminal domain-containing protein</fullName>
    </submittedName>
</protein>
<proteinExistence type="inferred from homology"/>